<gene>
    <name evidence="2" type="ORF">CF123_18180</name>
</gene>
<dbReference type="AlphaFoldDB" id="A0AAX2UQF4"/>
<accession>A0AAX2UQF4</accession>
<name>A0AAX2UQF4_AERVE</name>
<evidence type="ECO:0000313" key="3">
    <source>
        <dbReference type="Proteomes" id="UP000796104"/>
    </source>
</evidence>
<evidence type="ECO:0000313" key="2">
    <source>
        <dbReference type="EMBL" id="TND52044.1"/>
    </source>
</evidence>
<protein>
    <submittedName>
        <fullName evidence="2">Uncharacterized protein</fullName>
    </submittedName>
</protein>
<reference evidence="2" key="2">
    <citation type="journal article" date="2019" name="PLoS ONE">
        <title>Identification and characterization of putative Aeromonas spp. T3SS effectors.</title>
        <authorList>
            <person name="Rangel L.T."/>
            <person name="Marden J."/>
            <person name="Colston S."/>
            <person name="Setubal J.C."/>
            <person name="Graf J."/>
            <person name="Gogarten J.P."/>
        </authorList>
    </citation>
    <scope>NUCLEOTIDE SEQUENCE</scope>
    <source>
        <strain evidence="2">BAQ071013-135</strain>
    </source>
</reference>
<sequence>MAIEVVKGPGRPKSPNPEKSAAGRQKRYRERCAKLGIVELRGIRVSETEREVIDALAKAKGFGSRVELVVSTLMEEAASLGIHIKNHAIKTGEGVRK</sequence>
<dbReference type="Proteomes" id="UP000796104">
    <property type="component" value="Unassembled WGS sequence"/>
</dbReference>
<organism evidence="2 3">
    <name type="scientific">Aeromonas veronii</name>
    <dbReference type="NCBI Taxonomy" id="654"/>
    <lineage>
        <taxon>Bacteria</taxon>
        <taxon>Pseudomonadati</taxon>
        <taxon>Pseudomonadota</taxon>
        <taxon>Gammaproteobacteria</taxon>
        <taxon>Aeromonadales</taxon>
        <taxon>Aeromonadaceae</taxon>
        <taxon>Aeromonas</taxon>
    </lineage>
</organism>
<dbReference type="RefSeq" id="WP_139495246.1">
    <property type="nucleotide sequence ID" value="NZ_CAWORL010000018.1"/>
</dbReference>
<evidence type="ECO:0000256" key="1">
    <source>
        <dbReference type="SAM" id="MobiDB-lite"/>
    </source>
</evidence>
<dbReference type="EMBL" id="PDXJ01000025">
    <property type="protein sequence ID" value="TND52044.1"/>
    <property type="molecule type" value="Genomic_DNA"/>
</dbReference>
<feature type="region of interest" description="Disordered" evidence="1">
    <location>
        <begin position="1"/>
        <end position="26"/>
    </location>
</feature>
<reference evidence="2" key="1">
    <citation type="submission" date="2017-10" db="EMBL/GenBank/DDBJ databases">
        <authorList>
            <person name="Colston S.M."/>
            <person name="Graf J."/>
        </authorList>
    </citation>
    <scope>NUCLEOTIDE SEQUENCE</scope>
    <source>
        <strain evidence="2">BAQ071013-135</strain>
    </source>
</reference>
<proteinExistence type="predicted"/>
<comment type="caution">
    <text evidence="2">The sequence shown here is derived from an EMBL/GenBank/DDBJ whole genome shotgun (WGS) entry which is preliminary data.</text>
</comment>